<dbReference type="GO" id="GO:0034069">
    <property type="term" value="F:aminoglycoside N-acetyltransferase activity"/>
    <property type="evidence" value="ECO:0007669"/>
    <property type="project" value="TreeGrafter"/>
</dbReference>
<dbReference type="PANTHER" id="PTHR37817:SF1">
    <property type="entry name" value="N-ACETYLTRANSFERASE EIS"/>
    <property type="match status" value="1"/>
</dbReference>
<dbReference type="GO" id="GO:0030649">
    <property type="term" value="P:aminoglycoside antibiotic catabolic process"/>
    <property type="evidence" value="ECO:0007669"/>
    <property type="project" value="TreeGrafter"/>
</dbReference>
<name>A0A542E1A6_9MICO</name>
<evidence type="ECO:0000313" key="3">
    <source>
        <dbReference type="Proteomes" id="UP000317893"/>
    </source>
</evidence>
<dbReference type="NCBIfam" id="NF002367">
    <property type="entry name" value="PRK01346.1-4"/>
    <property type="match status" value="1"/>
</dbReference>
<dbReference type="EMBL" id="VFMN01000001">
    <property type="protein sequence ID" value="TQJ09130.1"/>
    <property type="molecule type" value="Genomic_DNA"/>
</dbReference>
<reference evidence="2 3" key="1">
    <citation type="submission" date="2019-06" db="EMBL/GenBank/DDBJ databases">
        <title>Sequencing the genomes of 1000 actinobacteria strains.</title>
        <authorList>
            <person name="Klenk H.-P."/>
        </authorList>
    </citation>
    <scope>NUCLEOTIDE SEQUENCE [LARGE SCALE GENOMIC DNA]</scope>
    <source>
        <strain evidence="2 3">DSM 18607</strain>
    </source>
</reference>
<feature type="domain" description="Enhanced intracellular survival protein" evidence="1">
    <location>
        <begin position="328"/>
        <end position="422"/>
    </location>
</feature>
<keyword evidence="3" id="KW-1185">Reference proteome</keyword>
<dbReference type="OrthoDB" id="8399956at2"/>
<organism evidence="2 3">
    <name type="scientific">Lapillicoccus jejuensis</name>
    <dbReference type="NCBI Taxonomy" id="402171"/>
    <lineage>
        <taxon>Bacteria</taxon>
        <taxon>Bacillati</taxon>
        <taxon>Actinomycetota</taxon>
        <taxon>Actinomycetes</taxon>
        <taxon>Micrococcales</taxon>
        <taxon>Intrasporangiaceae</taxon>
        <taxon>Lapillicoccus</taxon>
    </lineage>
</organism>
<evidence type="ECO:0000259" key="1">
    <source>
        <dbReference type="Pfam" id="PF13530"/>
    </source>
</evidence>
<dbReference type="SUPFAM" id="SSF55729">
    <property type="entry name" value="Acyl-CoA N-acyltransferases (Nat)"/>
    <property type="match status" value="1"/>
</dbReference>
<dbReference type="Proteomes" id="UP000317893">
    <property type="component" value="Unassembled WGS sequence"/>
</dbReference>
<dbReference type="InterPro" id="IPR016181">
    <property type="entry name" value="Acyl_CoA_acyltransferase"/>
</dbReference>
<sequence length="432" mass="46213">MSETTPPRPTVHVHVQHADDDERFLATDLLAWFQEPPPEPVAATLSSIDPADRWAADLTDDADADPDRHAGIYGTYPLQVTVPGPLGTLRQVPVLGLSWVGVHPDARRRGVLTAMLAHHLAQARTGGWSGLSALHASEPAIYGRHGWGAASLELRATLSRGATLTAPHLDTAAGRVRTRLYDAADPAVVARVTTLMRAHAADRLGAVALGERTLRRFLSDNAATTRDQEPTRVMLAVEGGEDAGFAVLQRKPEWGEHAPKGTVFVWTVDGAPAVRLALLRRLVDLDLTSTVRLRTASPDDLVLDWTAPERGVAGSPVDSLWLRLADLPTALAARGYAAPCDVVLDVSDTRLPDQAGRWRLRVGADGTGRATRTDQPAQVRLDVADLGASYLGGRPLARLLEAGRLEEVEPGAVAALDAALRSPHRLHAAVGF</sequence>
<dbReference type="Gene3D" id="3.40.630.30">
    <property type="match status" value="2"/>
</dbReference>
<evidence type="ECO:0000313" key="2">
    <source>
        <dbReference type="EMBL" id="TQJ09130.1"/>
    </source>
</evidence>
<keyword evidence="2" id="KW-0808">Transferase</keyword>
<dbReference type="AlphaFoldDB" id="A0A542E1A6"/>
<dbReference type="PANTHER" id="PTHR37817">
    <property type="entry name" value="N-ACETYLTRANSFERASE EIS"/>
    <property type="match status" value="1"/>
</dbReference>
<dbReference type="Gene3D" id="3.30.1050.10">
    <property type="entry name" value="SCP2 sterol-binding domain"/>
    <property type="match status" value="1"/>
</dbReference>
<dbReference type="InterPro" id="IPR036527">
    <property type="entry name" value="SCP2_sterol-bd_dom_sf"/>
</dbReference>
<dbReference type="Pfam" id="PF13530">
    <property type="entry name" value="SCP2_2"/>
    <property type="match status" value="1"/>
</dbReference>
<comment type="caution">
    <text evidence="2">The sequence shown here is derived from an EMBL/GenBank/DDBJ whole genome shotgun (WGS) entry which is preliminary data.</text>
</comment>
<dbReference type="RefSeq" id="WP_141848547.1">
    <property type="nucleotide sequence ID" value="NZ_BAAAPR010000005.1"/>
</dbReference>
<dbReference type="SUPFAM" id="SSF55718">
    <property type="entry name" value="SCP-like"/>
    <property type="match status" value="1"/>
</dbReference>
<dbReference type="InterPro" id="IPR025559">
    <property type="entry name" value="Eis_dom"/>
</dbReference>
<dbReference type="InterPro" id="IPR051554">
    <property type="entry name" value="Acetyltransferase_Eis"/>
</dbReference>
<gene>
    <name evidence="2" type="ORF">FB458_2237</name>
</gene>
<protein>
    <submittedName>
        <fullName evidence="2">Putative acetyltransferase</fullName>
    </submittedName>
</protein>
<dbReference type="Pfam" id="PF13527">
    <property type="entry name" value="Acetyltransf_9"/>
    <property type="match status" value="1"/>
</dbReference>
<proteinExistence type="predicted"/>
<dbReference type="CDD" id="cd04301">
    <property type="entry name" value="NAT_SF"/>
    <property type="match status" value="1"/>
</dbReference>
<accession>A0A542E1A6</accession>